<organism evidence="2">
    <name type="scientific">Glycine max</name>
    <name type="common">Soybean</name>
    <name type="synonym">Glycine hispida</name>
    <dbReference type="NCBI Taxonomy" id="3847"/>
    <lineage>
        <taxon>Eukaryota</taxon>
        <taxon>Viridiplantae</taxon>
        <taxon>Streptophyta</taxon>
        <taxon>Embryophyta</taxon>
        <taxon>Tracheophyta</taxon>
        <taxon>Spermatophyta</taxon>
        <taxon>Magnoliopsida</taxon>
        <taxon>eudicotyledons</taxon>
        <taxon>Gunneridae</taxon>
        <taxon>Pentapetalae</taxon>
        <taxon>rosids</taxon>
        <taxon>fabids</taxon>
        <taxon>Fabales</taxon>
        <taxon>Fabaceae</taxon>
        <taxon>Papilionoideae</taxon>
        <taxon>50 kb inversion clade</taxon>
        <taxon>NPAAA clade</taxon>
        <taxon>indigoferoid/millettioid clade</taxon>
        <taxon>Phaseoleae</taxon>
        <taxon>Glycine</taxon>
        <taxon>Glycine subgen. Soja</taxon>
    </lineage>
</organism>
<dbReference type="PANTHER" id="PTHR22844">
    <property type="entry name" value="F-BOX AND WD40 DOMAIN PROTEIN"/>
    <property type="match status" value="1"/>
</dbReference>
<evidence type="ECO:0000313" key="2">
    <source>
        <dbReference type="EMBL" id="ACU18449.1"/>
    </source>
</evidence>
<dbReference type="InterPro" id="IPR015943">
    <property type="entry name" value="WD40/YVTN_repeat-like_dom_sf"/>
</dbReference>
<feature type="region of interest" description="Disordered" evidence="1">
    <location>
        <begin position="1"/>
        <end position="39"/>
    </location>
</feature>
<sequence>MEYQYHPSSYGVSSSSHSNHHQQGSTTPKSLSSQRSLVSVPSLNHHHHLHTPNSTVYHHCLTTLKGHTSSYISSLTLSGKFLYTGSSDREIRSWNRIPENSSNNNNNSNTVLTGNGAVKSLVIQSNKLFSAHQDHKIRVWKISTNNNNDNDHDQKYTHVATLPTLGDRASKILIPKNQVQIPKAQEMHLGSPRGHRLGFGPVQRRNLAVLCLLGQNAQNLENERLHVPGVPRQRARRRHQRCRSLLRWARLHRISGQENQGVEEIRRRKETHFNRNLGEAQLWG</sequence>
<dbReference type="InterPro" id="IPR001680">
    <property type="entry name" value="WD40_rpt"/>
</dbReference>
<feature type="compositionally biased region" description="Polar residues" evidence="1">
    <location>
        <begin position="26"/>
        <end position="39"/>
    </location>
</feature>
<dbReference type="SMART" id="SM00320">
    <property type="entry name" value="WD40"/>
    <property type="match status" value="2"/>
</dbReference>
<protein>
    <submittedName>
        <fullName evidence="2">Uncharacterized protein</fullName>
    </submittedName>
</protein>
<dbReference type="EMBL" id="BT094116">
    <property type="protein sequence ID" value="ACU18449.1"/>
    <property type="molecule type" value="mRNA"/>
</dbReference>
<dbReference type="ExpressionAtlas" id="C6T9E7">
    <property type="expression patterns" value="baseline and differential"/>
</dbReference>
<dbReference type="AlphaFoldDB" id="C6T9E7"/>
<name>C6T9E7_SOYBN</name>
<dbReference type="Pfam" id="PF00400">
    <property type="entry name" value="WD40"/>
    <property type="match status" value="1"/>
</dbReference>
<dbReference type="Gene3D" id="2.130.10.10">
    <property type="entry name" value="YVTN repeat-like/Quinoprotein amine dehydrogenase"/>
    <property type="match status" value="1"/>
</dbReference>
<accession>C6T9E7</accession>
<dbReference type="InterPro" id="IPR045182">
    <property type="entry name" value="JINGUBANG-like"/>
</dbReference>
<dbReference type="SUPFAM" id="SSF50978">
    <property type="entry name" value="WD40 repeat-like"/>
    <property type="match status" value="1"/>
</dbReference>
<dbReference type="PANTHER" id="PTHR22844:SF331">
    <property type="entry name" value="SIMILARITY TO GTP-BINDING REGULATORY PROTEIN AND WD-REPEAT PROTEIN"/>
    <property type="match status" value="1"/>
</dbReference>
<feature type="compositionally biased region" description="Low complexity" evidence="1">
    <location>
        <begin position="1"/>
        <end position="25"/>
    </location>
</feature>
<dbReference type="InterPro" id="IPR036322">
    <property type="entry name" value="WD40_repeat_dom_sf"/>
</dbReference>
<evidence type="ECO:0000256" key="1">
    <source>
        <dbReference type="SAM" id="MobiDB-lite"/>
    </source>
</evidence>
<proteinExistence type="evidence at transcript level"/>
<reference evidence="2" key="1">
    <citation type="submission" date="2009-08" db="EMBL/GenBank/DDBJ databases">
        <authorList>
            <person name="Cheung F."/>
            <person name="Xiao Y."/>
            <person name="Chan A."/>
            <person name="Moskal W."/>
            <person name="Town C.D."/>
        </authorList>
    </citation>
    <scope>NUCLEOTIDE SEQUENCE</scope>
</reference>